<keyword evidence="1" id="KW-0677">Repeat</keyword>
<dbReference type="GO" id="GO:0005524">
    <property type="term" value="F:ATP binding"/>
    <property type="evidence" value="ECO:0007669"/>
    <property type="project" value="UniProtKB-KW"/>
</dbReference>
<dbReference type="CDD" id="cd03221">
    <property type="entry name" value="ABCF_EF-3"/>
    <property type="match status" value="2"/>
</dbReference>
<dbReference type="Gene3D" id="3.40.50.300">
    <property type="entry name" value="P-loop containing nucleotide triphosphate hydrolases"/>
    <property type="match status" value="2"/>
</dbReference>
<reference evidence="7" key="1">
    <citation type="submission" date="2016-10" db="EMBL/GenBank/DDBJ databases">
        <authorList>
            <person name="Varghese N."/>
            <person name="Submissions S."/>
        </authorList>
    </citation>
    <scope>NUCLEOTIDE SEQUENCE [LARGE SCALE GENOMIC DNA]</scope>
    <source>
        <strain evidence="7">DS-12</strain>
    </source>
</reference>
<protein>
    <submittedName>
        <fullName evidence="6">ATPase components of ABC transporters with duplicated ATPase domains</fullName>
    </submittedName>
</protein>
<evidence type="ECO:0000313" key="6">
    <source>
        <dbReference type="EMBL" id="SFN80683.1"/>
    </source>
</evidence>
<dbReference type="SUPFAM" id="SSF52540">
    <property type="entry name" value="P-loop containing nucleoside triphosphate hydrolases"/>
    <property type="match status" value="2"/>
</dbReference>
<dbReference type="InterPro" id="IPR003593">
    <property type="entry name" value="AAA+_ATPase"/>
</dbReference>
<evidence type="ECO:0000256" key="3">
    <source>
        <dbReference type="ARBA" id="ARBA00022840"/>
    </source>
</evidence>
<evidence type="ECO:0000313" key="7">
    <source>
        <dbReference type="Proteomes" id="UP000199036"/>
    </source>
</evidence>
<dbReference type="EMBL" id="FOVI01000011">
    <property type="protein sequence ID" value="SFN80683.1"/>
    <property type="molecule type" value="Genomic_DNA"/>
</dbReference>
<dbReference type="STRING" id="913024.SAMN05421741_11152"/>
<name>A0A1I5C0W3_9FLAO</name>
<dbReference type="AlphaFoldDB" id="A0A1I5C0W3"/>
<gene>
    <name evidence="6" type="ORF">SAMN05421741_11152</name>
</gene>
<dbReference type="Pfam" id="PF00005">
    <property type="entry name" value="ABC_tran"/>
    <property type="match status" value="2"/>
</dbReference>
<keyword evidence="3" id="KW-0067">ATP-binding</keyword>
<dbReference type="SMART" id="SM00382">
    <property type="entry name" value="AAA"/>
    <property type="match status" value="2"/>
</dbReference>
<keyword evidence="7" id="KW-1185">Reference proteome</keyword>
<evidence type="ECO:0000256" key="2">
    <source>
        <dbReference type="ARBA" id="ARBA00022741"/>
    </source>
</evidence>
<keyword evidence="2" id="KW-0547">Nucleotide-binding</keyword>
<dbReference type="GO" id="GO:0016887">
    <property type="term" value="F:ATP hydrolysis activity"/>
    <property type="evidence" value="ECO:0007669"/>
    <property type="project" value="InterPro"/>
</dbReference>
<feature type="region of interest" description="Disordered" evidence="4">
    <location>
        <begin position="261"/>
        <end position="286"/>
    </location>
</feature>
<dbReference type="InterPro" id="IPR003439">
    <property type="entry name" value="ABC_transporter-like_ATP-bd"/>
</dbReference>
<dbReference type="PROSITE" id="PS50893">
    <property type="entry name" value="ABC_TRANSPORTER_2"/>
    <property type="match status" value="1"/>
</dbReference>
<dbReference type="PANTHER" id="PTHR19211">
    <property type="entry name" value="ATP-BINDING TRANSPORT PROTEIN-RELATED"/>
    <property type="match status" value="1"/>
</dbReference>
<dbReference type="PANTHER" id="PTHR19211:SF6">
    <property type="entry name" value="BLL7188 PROTEIN"/>
    <property type="match status" value="1"/>
</dbReference>
<organism evidence="6 7">
    <name type="scientific">Paenimyroides ummariense</name>
    <dbReference type="NCBI Taxonomy" id="913024"/>
    <lineage>
        <taxon>Bacteria</taxon>
        <taxon>Pseudomonadati</taxon>
        <taxon>Bacteroidota</taxon>
        <taxon>Flavobacteriia</taxon>
        <taxon>Flavobacteriales</taxon>
        <taxon>Flavobacteriaceae</taxon>
        <taxon>Paenimyroides</taxon>
    </lineage>
</organism>
<accession>A0A1I5C0W3</accession>
<dbReference type="FunFam" id="3.40.50.300:FF:001320">
    <property type="entry name" value="Heme ABC transporter ATP-binding protein"/>
    <property type="match status" value="1"/>
</dbReference>
<dbReference type="PROSITE" id="PS00211">
    <property type="entry name" value="ABC_TRANSPORTER_1"/>
    <property type="match status" value="2"/>
</dbReference>
<feature type="domain" description="ABC transporter" evidence="5">
    <location>
        <begin position="15"/>
        <end position="248"/>
    </location>
</feature>
<dbReference type="InterPro" id="IPR017871">
    <property type="entry name" value="ABC_transporter-like_CS"/>
</dbReference>
<evidence type="ECO:0000256" key="4">
    <source>
        <dbReference type="SAM" id="MobiDB-lite"/>
    </source>
</evidence>
<evidence type="ECO:0000259" key="5">
    <source>
        <dbReference type="PROSITE" id="PS50893"/>
    </source>
</evidence>
<proteinExistence type="predicted"/>
<sequence length="542" mass="61434">MVRCIVTSSTKEIMLIIQNLSYTHPNKDLLFGNINLTVNSSEKIALIGNNGSGKSTLLKIISGLLKPLSGSLNINSKPYYIPQIFGQYNDFTIAEALGIDKKLTALHEILKGNISEENYEILNDDWTIEDRCNEVLKHWKLNDLDLSQKMETLSGGQKTKVFLAGISIHKPELILLDEPSNHLDFESRELLYDFIRFTKSTLIVVSHDRKLLNILNKVCELTKNGITAYGGNFDFYTEQKQIEKNALAQDIHSKEKALKKAREKERETIERQQKLDSRGKGKQEKSGVAKIMMNTLRNNAENSTARLKSVHTEKIGNIRDELQDLRSAVVSTEQMKFGFNSSALHRGKVLFTAENINFKYETSVFIWKTNLNVQILSGSRIAVKGSNGSGKTTFIKILLGSLKPQHGTAFRKESKSVYIDQDYSLINNNLKVYEQAQQFNTFNLEEHEIKIRLNRFLFPQNTWDKPCSALSGGERMRLMLCCLSIGSQSPDIIILDEPTNNLDIQNIEILTNAINDYQGTLVVISHDETFLEQINIDQIVNL</sequence>
<dbReference type="Proteomes" id="UP000199036">
    <property type="component" value="Unassembled WGS sequence"/>
</dbReference>
<dbReference type="InterPro" id="IPR050611">
    <property type="entry name" value="ABCF"/>
</dbReference>
<dbReference type="InterPro" id="IPR027417">
    <property type="entry name" value="P-loop_NTPase"/>
</dbReference>
<evidence type="ECO:0000256" key="1">
    <source>
        <dbReference type="ARBA" id="ARBA00022737"/>
    </source>
</evidence>